<accession>A0A916K2J9</accession>
<evidence type="ECO:0000256" key="1">
    <source>
        <dbReference type="ARBA" id="ARBA00004651"/>
    </source>
</evidence>
<evidence type="ECO:0000256" key="6">
    <source>
        <dbReference type="ARBA" id="ARBA00022989"/>
    </source>
</evidence>
<keyword evidence="3 8" id="KW-0813">Transport</keyword>
<feature type="domain" description="Major facilitator superfamily (MFS) profile" evidence="9">
    <location>
        <begin position="23"/>
        <end position="406"/>
    </location>
</feature>
<dbReference type="NCBIfam" id="TIGR00710">
    <property type="entry name" value="efflux_Bcr_CflA"/>
    <property type="match status" value="1"/>
</dbReference>
<dbReference type="InterPro" id="IPR011701">
    <property type="entry name" value="MFS"/>
</dbReference>
<proteinExistence type="inferred from homology"/>
<evidence type="ECO:0000256" key="5">
    <source>
        <dbReference type="ARBA" id="ARBA00022692"/>
    </source>
</evidence>
<feature type="transmembrane region" description="Helical" evidence="8">
    <location>
        <begin position="21"/>
        <end position="38"/>
    </location>
</feature>
<dbReference type="PROSITE" id="PS50850">
    <property type="entry name" value="MFS"/>
    <property type="match status" value="1"/>
</dbReference>
<evidence type="ECO:0000313" key="11">
    <source>
        <dbReference type="Proteomes" id="UP000693672"/>
    </source>
</evidence>
<evidence type="ECO:0000259" key="9">
    <source>
        <dbReference type="PROSITE" id="PS50850"/>
    </source>
</evidence>
<comment type="caution">
    <text evidence="10">The sequence shown here is derived from an EMBL/GenBank/DDBJ whole genome shotgun (WGS) entry which is preliminary data.</text>
</comment>
<reference evidence="10" key="1">
    <citation type="submission" date="2021-06" db="EMBL/GenBank/DDBJ databases">
        <authorList>
            <person name="Criscuolo A."/>
        </authorList>
    </citation>
    <scope>NUCLEOTIDE SEQUENCE</scope>
    <source>
        <strain evidence="10">CIP111600</strain>
    </source>
</reference>
<name>A0A916K2J9_9BACL</name>
<dbReference type="GO" id="GO:1990961">
    <property type="term" value="P:xenobiotic detoxification by transmembrane export across the plasma membrane"/>
    <property type="evidence" value="ECO:0007669"/>
    <property type="project" value="InterPro"/>
</dbReference>
<feature type="transmembrane region" description="Helical" evidence="8">
    <location>
        <begin position="177"/>
        <end position="197"/>
    </location>
</feature>
<feature type="transmembrane region" description="Helical" evidence="8">
    <location>
        <begin position="88"/>
        <end position="108"/>
    </location>
</feature>
<dbReference type="EMBL" id="CAJVAS010000014">
    <property type="protein sequence ID" value="CAG7633215.1"/>
    <property type="molecule type" value="Genomic_DNA"/>
</dbReference>
<dbReference type="Pfam" id="PF07690">
    <property type="entry name" value="MFS_1"/>
    <property type="match status" value="1"/>
</dbReference>
<dbReference type="InterPro" id="IPR004812">
    <property type="entry name" value="Efflux_drug-R_Bcr/CmlA"/>
</dbReference>
<feature type="transmembrane region" description="Helical" evidence="8">
    <location>
        <begin position="147"/>
        <end position="165"/>
    </location>
</feature>
<feature type="transmembrane region" description="Helical" evidence="8">
    <location>
        <begin position="293"/>
        <end position="314"/>
    </location>
</feature>
<evidence type="ECO:0000256" key="8">
    <source>
        <dbReference type="RuleBase" id="RU365088"/>
    </source>
</evidence>
<feature type="transmembrane region" description="Helical" evidence="8">
    <location>
        <begin position="263"/>
        <end position="281"/>
    </location>
</feature>
<feature type="transmembrane region" description="Helical" evidence="8">
    <location>
        <begin position="356"/>
        <end position="375"/>
    </location>
</feature>
<evidence type="ECO:0000256" key="2">
    <source>
        <dbReference type="ARBA" id="ARBA00006236"/>
    </source>
</evidence>
<dbReference type="GO" id="GO:0005886">
    <property type="term" value="C:plasma membrane"/>
    <property type="evidence" value="ECO:0007669"/>
    <property type="project" value="UniProtKB-SubCell"/>
</dbReference>
<feature type="transmembrane region" description="Helical" evidence="8">
    <location>
        <begin position="58"/>
        <end position="76"/>
    </location>
</feature>
<dbReference type="PANTHER" id="PTHR23502:SF132">
    <property type="entry name" value="POLYAMINE TRANSPORTER 2-RELATED"/>
    <property type="match status" value="1"/>
</dbReference>
<protein>
    <recommendedName>
        <fullName evidence="8">Bcr/CflA family efflux transporter</fullName>
    </recommendedName>
</protein>
<evidence type="ECO:0000256" key="3">
    <source>
        <dbReference type="ARBA" id="ARBA00022448"/>
    </source>
</evidence>
<feature type="transmembrane region" description="Helical" evidence="8">
    <location>
        <begin position="320"/>
        <end position="344"/>
    </location>
</feature>
<dbReference type="Proteomes" id="UP000693672">
    <property type="component" value="Unassembled WGS sequence"/>
</dbReference>
<feature type="transmembrane region" description="Helical" evidence="8">
    <location>
        <begin position="381"/>
        <end position="402"/>
    </location>
</feature>
<keyword evidence="4 8" id="KW-1003">Cell membrane</keyword>
<comment type="subcellular location">
    <subcellularLocation>
        <location evidence="1 8">Cell membrane</location>
        <topology evidence="1 8">Multi-pass membrane protein</topology>
    </subcellularLocation>
</comment>
<dbReference type="CDD" id="cd17320">
    <property type="entry name" value="MFS_MdfA_MDR_like"/>
    <property type="match status" value="1"/>
</dbReference>
<dbReference type="PANTHER" id="PTHR23502">
    <property type="entry name" value="MAJOR FACILITATOR SUPERFAMILY"/>
    <property type="match status" value="1"/>
</dbReference>
<sequence length="416" mass="42927">MNQRYDAREQASGAPVRSRRVQLVIVLGMLSAFGPLSLDMYLPALPALAGDLHTGTSQAQLSLTFCLLGLALGQLLSGPVSDVRGRRFPLFIGLIVYTAASLLCAFSPNVWVFIALRFIQGLAGAAGIVLSRAIVRDLYSGPELTRFFSLLMLVNGAAPILAPIFGGQLLQWTSWRGVFVVLCCIGAAMLAAVWFGLPETLPSNRRSAGGFRNTLTTFGKLAGDRSFIGFALAQGLVTAGMFAYIAGSPFVLQDIFGVSPQEFSVIFAVNGLGIIAAGQITGRLAGKAGEIRLLTCGLGIAFAGGLCLLAAIVAGAGLPFILPSLFLVVSSVGIVSTSGTSLALQKYGSAAGSASALLGLLSFIIGGIVSPLVGLGGSGTAVPMGIVIAVAETGAVLCYVLLARGRSARTARDRRD</sequence>
<comment type="similarity">
    <text evidence="2 8">Belongs to the major facilitator superfamily. Bcr/CmlA family.</text>
</comment>
<keyword evidence="6 8" id="KW-1133">Transmembrane helix</keyword>
<evidence type="ECO:0000256" key="7">
    <source>
        <dbReference type="ARBA" id="ARBA00023136"/>
    </source>
</evidence>
<feature type="transmembrane region" description="Helical" evidence="8">
    <location>
        <begin position="227"/>
        <end position="251"/>
    </location>
</feature>
<dbReference type="FunFam" id="1.20.1720.10:FF:000005">
    <property type="entry name" value="Bcr/CflA family efflux transporter"/>
    <property type="match status" value="1"/>
</dbReference>
<keyword evidence="11" id="KW-1185">Reference proteome</keyword>
<organism evidence="10 11">
    <name type="scientific">Paenibacillus solanacearum</name>
    <dbReference type="NCBI Taxonomy" id="2048548"/>
    <lineage>
        <taxon>Bacteria</taxon>
        <taxon>Bacillati</taxon>
        <taxon>Bacillota</taxon>
        <taxon>Bacilli</taxon>
        <taxon>Bacillales</taxon>
        <taxon>Paenibacillaceae</taxon>
        <taxon>Paenibacillus</taxon>
    </lineage>
</organism>
<evidence type="ECO:0000313" key="10">
    <source>
        <dbReference type="EMBL" id="CAG7633215.1"/>
    </source>
</evidence>
<evidence type="ECO:0000256" key="4">
    <source>
        <dbReference type="ARBA" id="ARBA00022475"/>
    </source>
</evidence>
<keyword evidence="7 8" id="KW-0472">Membrane</keyword>
<dbReference type="InterPro" id="IPR020846">
    <property type="entry name" value="MFS_dom"/>
</dbReference>
<dbReference type="AlphaFoldDB" id="A0A916K2J9"/>
<gene>
    <name evidence="10" type="primary">bcr_2</name>
    <name evidence="10" type="ORF">PAESOLCIP111_03457</name>
</gene>
<dbReference type="RefSeq" id="WP_218093203.1">
    <property type="nucleotide sequence ID" value="NZ_CAJVAS010000014.1"/>
</dbReference>
<dbReference type="GO" id="GO:0042910">
    <property type="term" value="F:xenobiotic transmembrane transporter activity"/>
    <property type="evidence" value="ECO:0007669"/>
    <property type="project" value="InterPro"/>
</dbReference>
<feature type="transmembrane region" description="Helical" evidence="8">
    <location>
        <begin position="114"/>
        <end position="135"/>
    </location>
</feature>
<keyword evidence="5 8" id="KW-0812">Transmembrane</keyword>